<keyword evidence="2" id="KW-1185">Reference proteome</keyword>
<organism evidence="2 3">
    <name type="scientific">Temnothorax curvispinosus</name>
    <dbReference type="NCBI Taxonomy" id="300111"/>
    <lineage>
        <taxon>Eukaryota</taxon>
        <taxon>Metazoa</taxon>
        <taxon>Ecdysozoa</taxon>
        <taxon>Arthropoda</taxon>
        <taxon>Hexapoda</taxon>
        <taxon>Insecta</taxon>
        <taxon>Pterygota</taxon>
        <taxon>Neoptera</taxon>
        <taxon>Endopterygota</taxon>
        <taxon>Hymenoptera</taxon>
        <taxon>Apocrita</taxon>
        <taxon>Aculeata</taxon>
        <taxon>Formicoidea</taxon>
        <taxon>Formicidae</taxon>
        <taxon>Myrmicinae</taxon>
        <taxon>Temnothorax</taxon>
    </lineage>
</organism>
<reference evidence="3" key="1">
    <citation type="submission" date="2025-08" db="UniProtKB">
        <authorList>
            <consortium name="RefSeq"/>
        </authorList>
    </citation>
    <scope>IDENTIFICATION</scope>
    <source>
        <tissue evidence="3">Whole body</tissue>
    </source>
</reference>
<dbReference type="Proteomes" id="UP000504618">
    <property type="component" value="Unplaced"/>
</dbReference>
<keyword evidence="1" id="KW-0472">Membrane</keyword>
<keyword evidence="1" id="KW-0812">Transmembrane</keyword>
<dbReference type="RefSeq" id="XP_024874211.1">
    <property type="nucleotide sequence ID" value="XM_025018443.1"/>
</dbReference>
<proteinExistence type="predicted"/>
<dbReference type="OrthoDB" id="5920040at2759"/>
<keyword evidence="1" id="KW-1133">Transmembrane helix</keyword>
<dbReference type="AlphaFoldDB" id="A0A6J1PY97"/>
<dbReference type="Gene3D" id="3.10.10.10">
    <property type="entry name" value="HIV Type 1 Reverse Transcriptase, subunit A, domain 1"/>
    <property type="match status" value="1"/>
</dbReference>
<protein>
    <submittedName>
        <fullName evidence="3">Uncharacterized protein LOC112456117</fullName>
    </submittedName>
</protein>
<name>A0A6J1PY97_9HYME</name>
<feature type="transmembrane region" description="Helical" evidence="1">
    <location>
        <begin position="149"/>
        <end position="170"/>
    </location>
</feature>
<evidence type="ECO:0000313" key="3">
    <source>
        <dbReference type="RefSeq" id="XP_024874211.1"/>
    </source>
</evidence>
<dbReference type="InterPro" id="IPR043502">
    <property type="entry name" value="DNA/RNA_pol_sf"/>
</dbReference>
<dbReference type="PANTHER" id="PTHR47331:SF1">
    <property type="entry name" value="GAG-LIKE PROTEIN"/>
    <property type="match status" value="1"/>
</dbReference>
<dbReference type="GO" id="GO:0071897">
    <property type="term" value="P:DNA biosynthetic process"/>
    <property type="evidence" value="ECO:0007669"/>
    <property type="project" value="UniProtKB-ARBA"/>
</dbReference>
<gene>
    <name evidence="3" type="primary">LOC112456117</name>
</gene>
<dbReference type="Gene3D" id="3.30.70.270">
    <property type="match status" value="1"/>
</dbReference>
<dbReference type="GeneID" id="112456117"/>
<evidence type="ECO:0000313" key="2">
    <source>
        <dbReference type="Proteomes" id="UP000504618"/>
    </source>
</evidence>
<evidence type="ECO:0000256" key="1">
    <source>
        <dbReference type="SAM" id="Phobius"/>
    </source>
</evidence>
<sequence length="230" mass="26057">MPDLSGTRHAPVRVMKAMEAKFAWDASFHALYTDFMHQYAELGHMTPVDPTKTPVCYLPHHGVMKESSATTKLRVIFNGSSALPSGVTLNNHLHTGPNLLPALAEILLRWRRQRFIFAADIEKMYRQIKVHPEDRDLQRIVWRKSPSEVLLEFILITFTYGLACSAFLAIRTLYQLAKDDGAEFPLEVIALLLESYMDDILSGADSISKAKEIRRQLEQICMAGGFPLKK</sequence>
<dbReference type="InterPro" id="IPR043128">
    <property type="entry name" value="Rev_trsase/Diguanyl_cyclase"/>
</dbReference>
<dbReference type="PANTHER" id="PTHR47331">
    <property type="entry name" value="PHD-TYPE DOMAIN-CONTAINING PROTEIN"/>
    <property type="match status" value="1"/>
</dbReference>
<dbReference type="SUPFAM" id="SSF56672">
    <property type="entry name" value="DNA/RNA polymerases"/>
    <property type="match status" value="1"/>
</dbReference>
<accession>A0A6J1PY97</accession>